<dbReference type="PANTHER" id="PTHR33608">
    <property type="entry name" value="BLL2464 PROTEIN"/>
    <property type="match status" value="1"/>
</dbReference>
<dbReference type="SUPFAM" id="SSF53300">
    <property type="entry name" value="vWA-like"/>
    <property type="match status" value="1"/>
</dbReference>
<evidence type="ECO:0000259" key="1">
    <source>
        <dbReference type="Pfam" id="PF01882"/>
    </source>
</evidence>
<dbReference type="Pfam" id="PF01882">
    <property type="entry name" value="DUF58"/>
    <property type="match status" value="1"/>
</dbReference>
<dbReference type="AlphaFoldDB" id="D6YT15"/>
<dbReference type="EMBL" id="CP001928">
    <property type="protein sequence ID" value="ADI39210.1"/>
    <property type="molecule type" value="Genomic_DNA"/>
</dbReference>
<organism evidence="2 3">
    <name type="scientific">Waddlia chondrophila (strain ATCC VR-1470 / WSU 86-1044)</name>
    <dbReference type="NCBI Taxonomy" id="716544"/>
    <lineage>
        <taxon>Bacteria</taxon>
        <taxon>Pseudomonadati</taxon>
        <taxon>Chlamydiota</taxon>
        <taxon>Chlamydiia</taxon>
        <taxon>Parachlamydiales</taxon>
        <taxon>Waddliaceae</taxon>
        <taxon>Waddlia</taxon>
    </lineage>
</organism>
<evidence type="ECO:0000313" key="2">
    <source>
        <dbReference type="EMBL" id="ADI39210.1"/>
    </source>
</evidence>
<dbReference type="RefSeq" id="WP_013182910.1">
    <property type="nucleotide sequence ID" value="NC_014225.1"/>
</dbReference>
<dbReference type="InterPro" id="IPR002881">
    <property type="entry name" value="DUF58"/>
</dbReference>
<dbReference type="Proteomes" id="UP000001505">
    <property type="component" value="Chromosome"/>
</dbReference>
<dbReference type="eggNOG" id="COG1721">
    <property type="taxonomic scope" value="Bacteria"/>
</dbReference>
<proteinExistence type="predicted"/>
<name>D6YT15_WADCW</name>
<evidence type="ECO:0000313" key="3">
    <source>
        <dbReference type="Proteomes" id="UP000001505"/>
    </source>
</evidence>
<reference evidence="2 3" key="1">
    <citation type="journal article" date="2010" name="PLoS ONE">
        <title>The Waddlia genome: a window into chlamydial biology.</title>
        <authorList>
            <person name="Bertelli C."/>
            <person name="Collyn F."/>
            <person name="Croxatto A."/>
            <person name="Ruckert C."/>
            <person name="Polkinghorne A."/>
            <person name="Kebbi-Beghdadi C."/>
            <person name="Goesmann A."/>
            <person name="Vaughan L."/>
            <person name="Greub G."/>
        </authorList>
    </citation>
    <scope>NUCLEOTIDE SEQUENCE [LARGE SCALE GENOMIC DNA]</scope>
    <source>
        <strain evidence="3">ATCC VR-1470 / WSU 86-1044</strain>
    </source>
</reference>
<dbReference type="KEGG" id="wch:wcw_1872"/>
<protein>
    <recommendedName>
        <fullName evidence="1">DUF58 domain-containing protein</fullName>
    </recommendedName>
</protein>
<dbReference type="Gene3D" id="3.40.50.410">
    <property type="entry name" value="von Willebrand factor, type A domain"/>
    <property type="match status" value="1"/>
</dbReference>
<feature type="domain" description="DUF58" evidence="1">
    <location>
        <begin position="44"/>
        <end position="251"/>
    </location>
</feature>
<dbReference type="STRING" id="716544.wcw_1872"/>
<accession>D6YT15</accession>
<gene>
    <name evidence="2" type="ordered locus">wcw_1872</name>
</gene>
<keyword evidence="3" id="KW-1185">Reference proteome</keyword>
<dbReference type="HOGENOM" id="CLU_054927_2_0_0"/>
<dbReference type="InterPro" id="IPR036465">
    <property type="entry name" value="vWFA_dom_sf"/>
</dbReference>
<dbReference type="OrthoDB" id="9776116at2"/>
<dbReference type="PANTHER" id="PTHR33608:SF6">
    <property type="entry name" value="BLL2464 PROTEIN"/>
    <property type="match status" value="1"/>
</dbReference>
<sequence length="293" mass="33285">MSETSLEVVKKIRHIQMTTTHLANDIMAGAWHSAFKGQGMEFEEVREYQVGDDTRSIDWNVSARMDHPYVKVFGEERELTVFLVVDVSASSRFGGKHQLKQDLIAEVGAVLAFSAIKNNDKIGLVLFSSEIEKYIPPKKGTRHVLRCIRELLAFKPKHKGTDLEKALEFLGTAQSKKAICFLLSDFLCSIPEDSLSVIAKHHDLIAISFRDPYEMELPNLSLVTLEDLETGKQATIDTGNAKMVQQFNQHSQMDLERLDKIMKKIHAGTIHLKTDSSYLKPMRKFFKQRGVRH</sequence>